<feature type="compositionally biased region" description="Basic and acidic residues" evidence="1">
    <location>
        <begin position="1375"/>
        <end position="1403"/>
    </location>
</feature>
<feature type="compositionally biased region" description="Basic and acidic residues" evidence="1">
    <location>
        <begin position="422"/>
        <end position="438"/>
    </location>
</feature>
<feature type="compositionally biased region" description="Basic residues" evidence="1">
    <location>
        <begin position="1144"/>
        <end position="1157"/>
    </location>
</feature>
<dbReference type="EMBL" id="BSYO01000008">
    <property type="protein sequence ID" value="GMH08961.1"/>
    <property type="molecule type" value="Genomic_DNA"/>
</dbReference>
<reference evidence="2" key="1">
    <citation type="submission" date="2023-05" db="EMBL/GenBank/DDBJ databases">
        <title>Nepenthes gracilis genome sequencing.</title>
        <authorList>
            <person name="Fukushima K."/>
        </authorList>
    </citation>
    <scope>NUCLEOTIDE SEQUENCE</scope>
    <source>
        <strain evidence="2">SING2019-196</strain>
    </source>
</reference>
<feature type="compositionally biased region" description="Basic and acidic residues" evidence="1">
    <location>
        <begin position="843"/>
        <end position="854"/>
    </location>
</feature>
<sequence>MEVANLPSKWTKKKNLYDVRHTFVWWGLRRSFVEVAPNMPFVFETRVREEREGRDLLAGFEEFRGRFVLKLLLCCLIVEDISFKHRFLACCDFDWISKQMVEVLDIISDWAKLPTISVLVWAIVVDFLLGLLFERQVVTGSGEDIAGRLFVSKVRTTSRRSRRPASKNLKMGQQQGDGSPKQPDVAVSQCRLSENIEHVPIKKRRFHLRPPSPPPRTPCPKEPVELDDGPHDYERQTLTDPVAEKDNIEVDSSNAAAKAVQSICDDVMDSRMLNSACDMHNCNDDFSGIAILADAACSDSLENSADGARRSSADEFLKQELHPFAPVMATTSNTACFELSNSIENVHGSVEGSMASLSNDIGKANDTANVAKETKRSSGASRDDKLLWDLNVVMDEWDHPLDDTIVDSGLNLKEGTTLDSSHNQKFDNAEGNGPRKESENIESTNELTLNASFCKLPTSEVLPDLTYFACGTLVLNSKEHSSETSSAPERSFLQDDRVPCTATSHAMETSTLVLDSKVQIRENNEVTNSEFSPRSDDMKTWLSVSNHNVQDTRNSTDLINKDSASGVQVGQVANLCVKMNGLDNIKEEPCEVACEPVDTCLLGVGKREIVFLQPSRPGNVASETSNLPYREVEEHVKRSDLNHGVNESRIVHMSDLEQVGIAHCVIKHEDMSQTFVASANELLSETAEVKEMIGCASTVDAFRHDQRPVDAGSELLMQTRSEHSAVDEPCRNKVNSPGNHLGKIASKDCLEGDLNTHISQEDRSQVEITTEQEGGYDSHLEDGELRESVGLFWEENDGDEAERVDYESDNGVGYDITNGANDSFPPLGKVLVGAAGEKRRSFSDQCGCKDEQLTSEKSTGETSYRSCPGSLSADVMERDYSKSKSSTSRASLMTPLKGISDHEGVETELNAGRKSNAASDDSNKCDSDASENVGNIPSGVRILQVRKRELQSQIEGPTSSDRKDAGSVRRSRSGISADIYDGHERQTGSDESMGKGRSSLHLDGGDRLRNRSWNFGPKSVAVTSAATEGGDSERFQIALDNTSPRVRRPTMIPTSKHGYPHLVRKGLPAERDDDYLVGMGKVKMRDISPDNTMRRRFHRYPIRINRGSEEGYQRPGLYETSYSPGTLRNHFVKRERNFSPIPHRMNHLAQSHRRSGSRSKSCSPDYSPEGRTGRMRMPYQPASRRSPARMLCPGQRFDAMDSPGRLRPDDCLRPMMRPVRFSDMASSARSRECEDGDDYKRKHHFHRTHRRSDSRSVSRSPEFRSEARIGTMRMPYQPRAANHIRDRSPVRAFRPGQRFDTMRSPDDYLRPNVRPVRFHEAAHSGRGNEFDGDDLRRKPRKIFERIHPMRHYDMDSDVRRFEYDMEDMNSSHGFRNADRRSGDILRSNREERGSARYNPDHRVYYSGPRPLVVRDYSDDDAHHRTVRP</sequence>
<gene>
    <name evidence="2" type="ORF">Nepgr_010801</name>
</gene>
<comment type="caution">
    <text evidence="2">The sequence shown here is derived from an EMBL/GenBank/DDBJ whole genome shotgun (WGS) entry which is preliminary data.</text>
</comment>
<evidence type="ECO:0000313" key="3">
    <source>
        <dbReference type="Proteomes" id="UP001279734"/>
    </source>
</evidence>
<feature type="compositionally biased region" description="Basic and acidic residues" evidence="1">
    <location>
        <begin position="1415"/>
        <end position="1428"/>
    </location>
</feature>
<evidence type="ECO:0000313" key="2">
    <source>
        <dbReference type="EMBL" id="GMH08961.1"/>
    </source>
</evidence>
<proteinExistence type="predicted"/>
<organism evidence="2 3">
    <name type="scientific">Nepenthes gracilis</name>
    <name type="common">Slender pitcher plant</name>
    <dbReference type="NCBI Taxonomy" id="150966"/>
    <lineage>
        <taxon>Eukaryota</taxon>
        <taxon>Viridiplantae</taxon>
        <taxon>Streptophyta</taxon>
        <taxon>Embryophyta</taxon>
        <taxon>Tracheophyta</taxon>
        <taxon>Spermatophyta</taxon>
        <taxon>Magnoliopsida</taxon>
        <taxon>eudicotyledons</taxon>
        <taxon>Gunneridae</taxon>
        <taxon>Pentapetalae</taxon>
        <taxon>Caryophyllales</taxon>
        <taxon>Nepenthaceae</taxon>
        <taxon>Nepenthes</taxon>
    </lineage>
</organism>
<dbReference type="Proteomes" id="UP001279734">
    <property type="component" value="Unassembled WGS sequence"/>
</dbReference>
<feature type="region of interest" description="Disordered" evidence="1">
    <location>
        <begin position="156"/>
        <end position="186"/>
    </location>
</feature>
<dbReference type="PANTHER" id="PTHR34536:SF6">
    <property type="entry name" value="DENTIN SIALOPHOSPHOPROTEIN-LIKE PROTEIN"/>
    <property type="match status" value="1"/>
</dbReference>
<protein>
    <submittedName>
        <fullName evidence="2">Uncharacterized protein</fullName>
    </submittedName>
</protein>
<feature type="region of interest" description="Disordered" evidence="1">
    <location>
        <begin position="416"/>
        <end position="438"/>
    </location>
</feature>
<accession>A0AAD3SDV8</accession>
<keyword evidence="3" id="KW-1185">Reference proteome</keyword>
<feature type="region of interest" description="Disordered" evidence="1">
    <location>
        <begin position="843"/>
        <end position="1014"/>
    </location>
</feature>
<feature type="region of interest" description="Disordered" evidence="1">
    <location>
        <begin position="1137"/>
        <end position="1189"/>
    </location>
</feature>
<feature type="compositionally biased region" description="Polar residues" evidence="1">
    <location>
        <begin position="855"/>
        <end position="865"/>
    </location>
</feature>
<feature type="region of interest" description="Disordered" evidence="1">
    <location>
        <begin position="1243"/>
        <end position="1266"/>
    </location>
</feature>
<feature type="compositionally biased region" description="Basic and acidic residues" evidence="1">
    <location>
        <begin position="980"/>
        <end position="994"/>
    </location>
</feature>
<name>A0AAD3SDV8_NEPGR</name>
<feature type="compositionally biased region" description="Pro residues" evidence="1">
    <location>
        <begin position="210"/>
        <end position="221"/>
    </location>
</feature>
<feature type="region of interest" description="Disordered" evidence="1">
    <location>
        <begin position="202"/>
        <end position="229"/>
    </location>
</feature>
<evidence type="ECO:0000256" key="1">
    <source>
        <dbReference type="SAM" id="MobiDB-lite"/>
    </source>
</evidence>
<feature type="region of interest" description="Disordered" evidence="1">
    <location>
        <begin position="1369"/>
        <end position="1428"/>
    </location>
</feature>
<feature type="compositionally biased region" description="Basic and acidic residues" evidence="1">
    <location>
        <begin position="1251"/>
        <end position="1266"/>
    </location>
</feature>
<feature type="compositionally biased region" description="Basic residues" evidence="1">
    <location>
        <begin position="156"/>
        <end position="165"/>
    </location>
</feature>
<dbReference type="PANTHER" id="PTHR34536">
    <property type="entry name" value="DENTIN SIALOPHOSPHOPROTEIN-LIKE PROTEIN"/>
    <property type="match status" value="1"/>
</dbReference>